<name>A0A9P6CZV5_9AGAR</name>
<reference evidence="3" key="1">
    <citation type="submission" date="2020-11" db="EMBL/GenBank/DDBJ databases">
        <authorList>
            <consortium name="DOE Joint Genome Institute"/>
            <person name="Ahrendt S."/>
            <person name="Riley R."/>
            <person name="Andreopoulos W."/>
            <person name="Labutti K."/>
            <person name="Pangilinan J."/>
            <person name="Ruiz-Duenas F.J."/>
            <person name="Barrasa J.M."/>
            <person name="Sanchez-Garcia M."/>
            <person name="Camarero S."/>
            <person name="Miyauchi S."/>
            <person name="Serrano A."/>
            <person name="Linde D."/>
            <person name="Babiker R."/>
            <person name="Drula E."/>
            <person name="Ayuso-Fernandez I."/>
            <person name="Pacheco R."/>
            <person name="Padilla G."/>
            <person name="Ferreira P."/>
            <person name="Barriuso J."/>
            <person name="Kellner H."/>
            <person name="Castanera R."/>
            <person name="Alfaro M."/>
            <person name="Ramirez L."/>
            <person name="Pisabarro A.G."/>
            <person name="Kuo A."/>
            <person name="Tritt A."/>
            <person name="Lipzen A."/>
            <person name="He G."/>
            <person name="Yan M."/>
            <person name="Ng V."/>
            <person name="Cullen D."/>
            <person name="Martin F."/>
            <person name="Rosso M.-N."/>
            <person name="Henrissat B."/>
            <person name="Hibbett D."/>
            <person name="Martinez A.T."/>
            <person name="Grigoriev I.V."/>
        </authorList>
    </citation>
    <scope>NUCLEOTIDE SEQUENCE</scope>
    <source>
        <strain evidence="3">CIRM-BRFM 674</strain>
    </source>
</reference>
<evidence type="ECO:0000313" key="3">
    <source>
        <dbReference type="EMBL" id="KAF9478058.1"/>
    </source>
</evidence>
<dbReference type="Gene3D" id="3.40.970.10">
    <property type="entry name" value="Ribonuclease H1, N-terminal domain"/>
    <property type="match status" value="1"/>
</dbReference>
<feature type="region of interest" description="Disordered" evidence="1">
    <location>
        <begin position="257"/>
        <end position="281"/>
    </location>
</feature>
<feature type="compositionally biased region" description="Pro residues" evidence="1">
    <location>
        <begin position="257"/>
        <end position="268"/>
    </location>
</feature>
<evidence type="ECO:0000256" key="1">
    <source>
        <dbReference type="SAM" id="MobiDB-lite"/>
    </source>
</evidence>
<keyword evidence="4" id="KW-1185">Reference proteome</keyword>
<feature type="compositionally biased region" description="Gly residues" evidence="1">
    <location>
        <begin position="269"/>
        <end position="281"/>
    </location>
</feature>
<gene>
    <name evidence="3" type="ORF">BDN70DRAFT_895991</name>
</gene>
<evidence type="ECO:0000313" key="4">
    <source>
        <dbReference type="Proteomes" id="UP000807469"/>
    </source>
</evidence>
<sequence length="290" mass="28851">MTAHNQSDGARMPPTNNANSAWSVADLLSALAATVQNEGSRTIELSRINVSRADLARIVADESLWSALPNVQGAFTADASILDAYRLDATGVTSSVGSSATPTVVGTLDVSTPAAVIATPAPAVVTTPAPAAVVATPAVATSTPAVATVPVVTTLAPAVVATPAPAVGAPATPADVPHFPGAVLTVPPGVDVNDPTVRWYAVTVGRRVGVFPHWTSVGPYVIGVQGSTNMRYGSKAAADAAFYDAVRNDAVRIVNPMPPLPPPGPGGPGGPGNGGPGAGPGGLLFVVLEN</sequence>
<dbReference type="InterPro" id="IPR011320">
    <property type="entry name" value="RNase_H1_N"/>
</dbReference>
<dbReference type="SUPFAM" id="SSF55658">
    <property type="entry name" value="L9 N-domain-like"/>
    <property type="match status" value="1"/>
</dbReference>
<feature type="domain" description="Ribonuclease H1 N-terminal" evidence="2">
    <location>
        <begin position="199"/>
        <end position="240"/>
    </location>
</feature>
<comment type="caution">
    <text evidence="3">The sequence shown here is derived from an EMBL/GenBank/DDBJ whole genome shotgun (WGS) entry which is preliminary data.</text>
</comment>
<proteinExistence type="predicted"/>
<dbReference type="Proteomes" id="UP000807469">
    <property type="component" value="Unassembled WGS sequence"/>
</dbReference>
<protein>
    <recommendedName>
        <fullName evidence="2">Ribonuclease H1 N-terminal domain-containing protein</fullName>
    </recommendedName>
</protein>
<dbReference type="AlphaFoldDB" id="A0A9P6CZV5"/>
<organism evidence="3 4">
    <name type="scientific">Pholiota conissans</name>
    <dbReference type="NCBI Taxonomy" id="109636"/>
    <lineage>
        <taxon>Eukaryota</taxon>
        <taxon>Fungi</taxon>
        <taxon>Dikarya</taxon>
        <taxon>Basidiomycota</taxon>
        <taxon>Agaricomycotina</taxon>
        <taxon>Agaricomycetes</taxon>
        <taxon>Agaricomycetidae</taxon>
        <taxon>Agaricales</taxon>
        <taxon>Agaricineae</taxon>
        <taxon>Strophariaceae</taxon>
        <taxon>Pholiota</taxon>
    </lineage>
</organism>
<dbReference type="Pfam" id="PF01693">
    <property type="entry name" value="Cauli_VI"/>
    <property type="match status" value="1"/>
</dbReference>
<dbReference type="InterPro" id="IPR009027">
    <property type="entry name" value="Ribosomal_bL9/RNase_H1_N"/>
</dbReference>
<dbReference type="InterPro" id="IPR037056">
    <property type="entry name" value="RNase_H1_N_sf"/>
</dbReference>
<accession>A0A9P6CZV5</accession>
<evidence type="ECO:0000259" key="2">
    <source>
        <dbReference type="Pfam" id="PF01693"/>
    </source>
</evidence>
<dbReference type="EMBL" id="MU155243">
    <property type="protein sequence ID" value="KAF9478058.1"/>
    <property type="molecule type" value="Genomic_DNA"/>
</dbReference>
<dbReference type="OrthoDB" id="3270804at2759"/>